<accession>A0A645GFN6</accession>
<dbReference type="AlphaFoldDB" id="A0A645GFN6"/>
<proteinExistence type="predicted"/>
<reference evidence="1" key="1">
    <citation type="submission" date="2019-08" db="EMBL/GenBank/DDBJ databases">
        <authorList>
            <person name="Kucharzyk K."/>
            <person name="Murdoch R.W."/>
            <person name="Higgins S."/>
            <person name="Loffler F."/>
        </authorList>
    </citation>
    <scope>NUCLEOTIDE SEQUENCE</scope>
</reference>
<evidence type="ECO:0000313" key="1">
    <source>
        <dbReference type="EMBL" id="MPN25741.1"/>
    </source>
</evidence>
<name>A0A645GFN6_9ZZZZ</name>
<organism evidence="1">
    <name type="scientific">bioreactor metagenome</name>
    <dbReference type="NCBI Taxonomy" id="1076179"/>
    <lineage>
        <taxon>unclassified sequences</taxon>
        <taxon>metagenomes</taxon>
        <taxon>ecological metagenomes</taxon>
    </lineage>
</organism>
<gene>
    <name evidence="1" type="ORF">SDC9_173156</name>
</gene>
<comment type="caution">
    <text evidence="1">The sequence shown here is derived from an EMBL/GenBank/DDBJ whole genome shotgun (WGS) entry which is preliminary data.</text>
</comment>
<dbReference type="EMBL" id="VSSQ01075017">
    <property type="protein sequence ID" value="MPN25741.1"/>
    <property type="molecule type" value="Genomic_DNA"/>
</dbReference>
<sequence length="39" mass="4493">MGFKQVFVAKDSTKNKKMGKIQVVECKYLAQVIAMVFQR</sequence>
<protein>
    <submittedName>
        <fullName evidence="1">Uncharacterized protein</fullName>
    </submittedName>
</protein>